<proteinExistence type="predicted"/>
<dbReference type="Pfam" id="PF00112">
    <property type="entry name" value="Peptidase_C1"/>
    <property type="match status" value="1"/>
</dbReference>
<dbReference type="SUPFAM" id="SSF54001">
    <property type="entry name" value="Cysteine proteinases"/>
    <property type="match status" value="1"/>
</dbReference>
<dbReference type="InterPro" id="IPR000668">
    <property type="entry name" value="Peptidase_C1A_C"/>
</dbReference>
<dbReference type="AlphaFoldDB" id="A0A9Q1QFS7"/>
<feature type="domain" description="Peptidase C1A papain C-terminal" evidence="1">
    <location>
        <begin position="14"/>
        <end position="215"/>
    </location>
</feature>
<gene>
    <name evidence="2" type="ORF">Cgig2_013593</name>
</gene>
<comment type="caution">
    <text evidence="2">The sequence shown here is derived from an EMBL/GenBank/DDBJ whole genome shotgun (WGS) entry which is preliminary data.</text>
</comment>
<accession>A0A9Q1QFS7</accession>
<dbReference type="Proteomes" id="UP001153076">
    <property type="component" value="Unassembled WGS sequence"/>
</dbReference>
<protein>
    <recommendedName>
        <fullName evidence="1">Peptidase C1A papain C-terminal domain-containing protein</fullName>
    </recommendedName>
</protein>
<dbReference type="InterPro" id="IPR038765">
    <property type="entry name" value="Papain-like_cys_pep_sf"/>
</dbReference>
<evidence type="ECO:0000313" key="3">
    <source>
        <dbReference type="Proteomes" id="UP001153076"/>
    </source>
</evidence>
<reference evidence="2" key="1">
    <citation type="submission" date="2022-04" db="EMBL/GenBank/DDBJ databases">
        <title>Carnegiea gigantea Genome sequencing and assembly v2.</title>
        <authorList>
            <person name="Copetti D."/>
            <person name="Sanderson M.J."/>
            <person name="Burquez A."/>
            <person name="Wojciechowski M.F."/>
        </authorList>
    </citation>
    <scope>NUCLEOTIDE SEQUENCE</scope>
    <source>
        <strain evidence="2">SGP5-SGP5p</strain>
        <tissue evidence="2">Aerial part</tissue>
    </source>
</reference>
<keyword evidence="3" id="KW-1185">Reference proteome</keyword>
<evidence type="ECO:0000259" key="1">
    <source>
        <dbReference type="Pfam" id="PF00112"/>
    </source>
</evidence>
<name>A0A9Q1QFS7_9CARY</name>
<sequence length="241" mass="27217">MAPLCFTELQWLLDKIDWRTVNPRVLGRIRDQRSTDTCWAEAIASLLSALRILVNPTEEYKDIPAKSLLKICTKGTEKEFYVELALETCLWTKIEVGRRKENCAAIGFGTVKGDEEDYIISILKRTPVVVVLHYSTFGLQVALSDVVAGTIYAPKRHVIKKQMEKMLKTPGEIGNHAALLIGAETDPCGVNYWIVQDSRGLQRHDNGIFFVKRPSSLAPTEGNAIYQAYYPLMKDKLQPKF</sequence>
<dbReference type="Gene3D" id="3.90.70.10">
    <property type="entry name" value="Cysteine proteinases"/>
    <property type="match status" value="1"/>
</dbReference>
<dbReference type="EMBL" id="JAKOGI010000204">
    <property type="protein sequence ID" value="KAJ8439966.1"/>
    <property type="molecule type" value="Genomic_DNA"/>
</dbReference>
<organism evidence="2 3">
    <name type="scientific">Carnegiea gigantea</name>
    <dbReference type="NCBI Taxonomy" id="171969"/>
    <lineage>
        <taxon>Eukaryota</taxon>
        <taxon>Viridiplantae</taxon>
        <taxon>Streptophyta</taxon>
        <taxon>Embryophyta</taxon>
        <taxon>Tracheophyta</taxon>
        <taxon>Spermatophyta</taxon>
        <taxon>Magnoliopsida</taxon>
        <taxon>eudicotyledons</taxon>
        <taxon>Gunneridae</taxon>
        <taxon>Pentapetalae</taxon>
        <taxon>Caryophyllales</taxon>
        <taxon>Cactineae</taxon>
        <taxon>Cactaceae</taxon>
        <taxon>Cactoideae</taxon>
        <taxon>Echinocereeae</taxon>
        <taxon>Carnegiea</taxon>
    </lineage>
</organism>
<evidence type="ECO:0000313" key="2">
    <source>
        <dbReference type="EMBL" id="KAJ8439966.1"/>
    </source>
</evidence>